<proteinExistence type="predicted"/>
<evidence type="ECO:0000259" key="1">
    <source>
        <dbReference type="Pfam" id="PF00561"/>
    </source>
</evidence>
<keyword evidence="2" id="KW-0378">Hydrolase</keyword>
<dbReference type="RefSeq" id="WP_212639368.1">
    <property type="nucleotide sequence ID" value="NZ_CP059558.1"/>
</dbReference>
<dbReference type="InterPro" id="IPR029058">
    <property type="entry name" value="AB_hydrolase_fold"/>
</dbReference>
<gene>
    <name evidence="2" type="ORF">H2677_06025</name>
</gene>
<dbReference type="Proteomes" id="UP000679388">
    <property type="component" value="Chromosome"/>
</dbReference>
<dbReference type="Pfam" id="PF00561">
    <property type="entry name" value="Abhydrolase_1"/>
    <property type="match status" value="1"/>
</dbReference>
<dbReference type="PRINTS" id="PR00111">
    <property type="entry name" value="ABHYDROLASE"/>
</dbReference>
<accession>A0AAX1MJG9</accession>
<organism evidence="2 3">
    <name type="scientific">Acinetobacter junii</name>
    <dbReference type="NCBI Taxonomy" id="40215"/>
    <lineage>
        <taxon>Bacteria</taxon>
        <taxon>Pseudomonadati</taxon>
        <taxon>Pseudomonadota</taxon>
        <taxon>Gammaproteobacteria</taxon>
        <taxon>Moraxellales</taxon>
        <taxon>Moraxellaceae</taxon>
        <taxon>Acinetobacter</taxon>
    </lineage>
</organism>
<dbReference type="PANTHER" id="PTHR43798:SF33">
    <property type="entry name" value="HYDROLASE, PUTATIVE (AFU_ORTHOLOGUE AFUA_2G14860)-RELATED"/>
    <property type="match status" value="1"/>
</dbReference>
<sequence>MDKNELNSVLNHPFIDVEELRRQWGVSDPWHSTGKFEPLQVFAGKFLYRNTLYNESRLYGFKLHHHQIDGFKLHWLSNKKKMKSKGSILLIHGLSADKSHWVRFARYLAKDYHVIIPDLPAHGQTGYLLDADYSVERQAQRMIDLLDYLGIDQVNLLGNSMGGFISICMAHKWANRIASLGLLNSAGLKPRTHSELEAAFHGGKNPFIIKSVSDFNNLLSLATSKQQWMPYSVRLMLAKQLADRRERLFRLSLQVMQEISEFNCIEKSKDAFKMPTLVIWGEEDKLLDVDMLDHFIELIPHAHFVKLPNIGHMPMLECPKIAAQHYKKFTDTLFATKS</sequence>
<dbReference type="SUPFAM" id="SSF53474">
    <property type="entry name" value="alpha/beta-Hydrolases"/>
    <property type="match status" value="1"/>
</dbReference>
<evidence type="ECO:0000313" key="3">
    <source>
        <dbReference type="Proteomes" id="UP000679388"/>
    </source>
</evidence>
<feature type="domain" description="AB hydrolase-1" evidence="1">
    <location>
        <begin position="88"/>
        <end position="317"/>
    </location>
</feature>
<dbReference type="InterPro" id="IPR050266">
    <property type="entry name" value="AB_hydrolase_sf"/>
</dbReference>
<dbReference type="GO" id="GO:0016020">
    <property type="term" value="C:membrane"/>
    <property type="evidence" value="ECO:0007669"/>
    <property type="project" value="TreeGrafter"/>
</dbReference>
<dbReference type="InterPro" id="IPR000073">
    <property type="entry name" value="AB_hydrolase_1"/>
</dbReference>
<protein>
    <submittedName>
        <fullName evidence="2">Alpha/beta hydrolase</fullName>
    </submittedName>
</protein>
<dbReference type="EMBL" id="CP059558">
    <property type="protein sequence ID" value="QUY37725.1"/>
    <property type="molecule type" value="Genomic_DNA"/>
</dbReference>
<dbReference type="Gene3D" id="3.40.50.1820">
    <property type="entry name" value="alpha/beta hydrolase"/>
    <property type="match status" value="1"/>
</dbReference>
<evidence type="ECO:0000313" key="2">
    <source>
        <dbReference type="EMBL" id="QUY37725.1"/>
    </source>
</evidence>
<name>A0AAX1MJG9_ACIJU</name>
<dbReference type="PANTHER" id="PTHR43798">
    <property type="entry name" value="MONOACYLGLYCEROL LIPASE"/>
    <property type="match status" value="1"/>
</dbReference>
<dbReference type="GeneID" id="70092068"/>
<reference evidence="2" key="1">
    <citation type="submission" date="2020-07" db="EMBL/GenBank/DDBJ databases">
        <title>Acinetobacter junii strain YR7 chromosome and plasmid pNDM-YR7.</title>
        <authorList>
            <person name="Tang B."/>
        </authorList>
    </citation>
    <scope>NUCLEOTIDE SEQUENCE</scope>
    <source>
        <strain evidence="2">YR7</strain>
    </source>
</reference>
<dbReference type="AlphaFoldDB" id="A0AAX1MJG9"/>
<dbReference type="GO" id="GO:0016787">
    <property type="term" value="F:hydrolase activity"/>
    <property type="evidence" value="ECO:0007669"/>
    <property type="project" value="UniProtKB-KW"/>
</dbReference>